<dbReference type="PANTHER" id="PTHR24148">
    <property type="entry name" value="ANKYRIN REPEAT DOMAIN-CONTAINING PROTEIN 39 HOMOLOG-RELATED"/>
    <property type="match status" value="1"/>
</dbReference>
<dbReference type="EMBL" id="MU006302">
    <property type="protein sequence ID" value="KAF2851515.1"/>
    <property type="molecule type" value="Genomic_DNA"/>
</dbReference>
<dbReference type="InterPro" id="IPR010730">
    <property type="entry name" value="HET"/>
</dbReference>
<protein>
    <recommendedName>
        <fullName evidence="1">Heterokaryon incompatibility domain-containing protein</fullName>
    </recommendedName>
</protein>
<feature type="domain" description="Heterokaryon incompatibility" evidence="1">
    <location>
        <begin position="67"/>
        <end position="269"/>
    </location>
</feature>
<evidence type="ECO:0000313" key="3">
    <source>
        <dbReference type="Proteomes" id="UP000799423"/>
    </source>
</evidence>
<keyword evidence="3" id="KW-1185">Reference proteome</keyword>
<organism evidence="2 3">
    <name type="scientific">Plenodomus tracheiphilus IPT5</name>
    <dbReference type="NCBI Taxonomy" id="1408161"/>
    <lineage>
        <taxon>Eukaryota</taxon>
        <taxon>Fungi</taxon>
        <taxon>Dikarya</taxon>
        <taxon>Ascomycota</taxon>
        <taxon>Pezizomycotina</taxon>
        <taxon>Dothideomycetes</taxon>
        <taxon>Pleosporomycetidae</taxon>
        <taxon>Pleosporales</taxon>
        <taxon>Pleosporineae</taxon>
        <taxon>Leptosphaeriaceae</taxon>
        <taxon>Plenodomus</taxon>
    </lineage>
</organism>
<evidence type="ECO:0000313" key="2">
    <source>
        <dbReference type="EMBL" id="KAF2851515.1"/>
    </source>
</evidence>
<sequence>MVPEPVLPIAQDAMTSYPLGAPPGLYSPLPSATSIRLLEVHATTENDNTLLSCTLRVESLEDSELEYHALSYTWGDPFFRDWWDDDGSERWTEDVPILCNGIAVKVTRNLRTALDTMSQRCRTSPGSHSGTPRLWVDFLSINQSDVKERNSQVGMMARIYGKASLVVSWLGPADNTSKLAIPLIDRLLSLRCVQDISNDYSVTPQYSITLNRQHLSDPEFTETDPNDVSAESLSEADMKEIVAIGSRHYQSLARFLARRYFFRCWVLQELMLGKELCMLCGSQEVQLSDLHKVAVFVSSIRQNRPDGSVGQALSLPMKGPRGFEHERAIIELWQHRRQLMRRPYSIPDKPLLTFAHLLALARVSGCRDPRDKIYSLLGLLPQNTFKLRPDYNQPVEVVYGYAIRYWINETRTLNCLSWVANEADRRFPNIPTWIGEFENTVNQQELAFTAIVHDATGGSKIESLVQLDPHDFHILPARGVNTDRIVELAHTRESKGFGIDCRLWASMTLQLPQVYPSTGQARGEILFQTLVAGEINNAPFSSKSNLPEFKAIVRRDTGWAIIRELHRMKWYSNSSNVEVPFEESAFTLLQTVDTLSMTDSSQFVVSWAEMRELEARTCTCNAYLTHLTSSLKTPSTPPNPDCLYVKDTVRRVRGLYPHFESAKPDQISSPISVPDAQGWEHGFRMALDHKLHSRRLARTEKDYLALVPAGSEVGDAVWLLQGARVPFIMRRARNTEMHGESAPTERSKSWEVVGDAYVHGVMQGEVWKHILEEQLENIDLV</sequence>
<proteinExistence type="predicted"/>
<dbReference type="OrthoDB" id="3548654at2759"/>
<dbReference type="Pfam" id="PF26639">
    <property type="entry name" value="Het-6_barrel"/>
    <property type="match status" value="1"/>
</dbReference>
<reference evidence="2" key="1">
    <citation type="submission" date="2020-01" db="EMBL/GenBank/DDBJ databases">
        <authorList>
            <consortium name="DOE Joint Genome Institute"/>
            <person name="Haridas S."/>
            <person name="Albert R."/>
            <person name="Binder M."/>
            <person name="Bloem J."/>
            <person name="Labutti K."/>
            <person name="Salamov A."/>
            <person name="Andreopoulos B."/>
            <person name="Baker S.E."/>
            <person name="Barry K."/>
            <person name="Bills G."/>
            <person name="Bluhm B.H."/>
            <person name="Cannon C."/>
            <person name="Castanera R."/>
            <person name="Culley D.E."/>
            <person name="Daum C."/>
            <person name="Ezra D."/>
            <person name="Gonzalez J.B."/>
            <person name="Henrissat B."/>
            <person name="Kuo A."/>
            <person name="Liang C."/>
            <person name="Lipzen A."/>
            <person name="Lutzoni F."/>
            <person name="Magnuson J."/>
            <person name="Mondo S."/>
            <person name="Nolan M."/>
            <person name="Ohm R."/>
            <person name="Pangilinan J."/>
            <person name="Park H.-J."/>
            <person name="Ramirez L."/>
            <person name="Alfaro M."/>
            <person name="Sun H."/>
            <person name="Tritt A."/>
            <person name="Yoshinaga Y."/>
            <person name="Zwiers L.-H."/>
            <person name="Turgeon B.G."/>
            <person name="Goodwin S.B."/>
            <person name="Spatafora J.W."/>
            <person name="Crous P.W."/>
            <person name="Grigoriev I.V."/>
        </authorList>
    </citation>
    <scope>NUCLEOTIDE SEQUENCE</scope>
    <source>
        <strain evidence="2">IPT5</strain>
    </source>
</reference>
<accession>A0A6A7BAT4</accession>
<dbReference type="Pfam" id="PF06985">
    <property type="entry name" value="HET"/>
    <property type="match status" value="1"/>
</dbReference>
<dbReference type="InterPro" id="IPR052895">
    <property type="entry name" value="HetReg/Transcr_Mod"/>
</dbReference>
<gene>
    <name evidence="2" type="ORF">T440DRAFT_467770</name>
</gene>
<dbReference type="PANTHER" id="PTHR24148:SF64">
    <property type="entry name" value="HETEROKARYON INCOMPATIBILITY DOMAIN-CONTAINING PROTEIN"/>
    <property type="match status" value="1"/>
</dbReference>
<evidence type="ECO:0000259" key="1">
    <source>
        <dbReference type="Pfam" id="PF06985"/>
    </source>
</evidence>
<dbReference type="Proteomes" id="UP000799423">
    <property type="component" value="Unassembled WGS sequence"/>
</dbReference>
<dbReference type="AlphaFoldDB" id="A0A6A7BAT4"/>
<name>A0A6A7BAT4_9PLEO</name>